<feature type="chain" id="PRO_5043567401" description="DUF5067 domain-containing protein" evidence="2">
    <location>
        <begin position="21"/>
        <end position="197"/>
    </location>
</feature>
<gene>
    <name evidence="3" type="ORF">SAMN04489762_2979</name>
</gene>
<evidence type="ECO:0000256" key="2">
    <source>
        <dbReference type="SAM" id="SignalP"/>
    </source>
</evidence>
<keyword evidence="2" id="KW-0732">Signal</keyword>
<name>A0AAX2EIK6_9BACI</name>
<evidence type="ECO:0008006" key="5">
    <source>
        <dbReference type="Google" id="ProtNLM"/>
    </source>
</evidence>
<evidence type="ECO:0000256" key="1">
    <source>
        <dbReference type="SAM" id="MobiDB-lite"/>
    </source>
</evidence>
<organism evidence="3 4">
    <name type="scientific">Terribacillus saccharophilus</name>
    <dbReference type="NCBI Taxonomy" id="361277"/>
    <lineage>
        <taxon>Bacteria</taxon>
        <taxon>Bacillati</taxon>
        <taxon>Bacillota</taxon>
        <taxon>Bacilli</taxon>
        <taxon>Bacillales</taxon>
        <taxon>Bacillaceae</taxon>
        <taxon>Terribacillus</taxon>
    </lineage>
</organism>
<evidence type="ECO:0000313" key="3">
    <source>
        <dbReference type="EMBL" id="SEN88123.1"/>
    </source>
</evidence>
<sequence>MNIKNLFVFILLCIFLSGCSSEDSSSTNTNSEKSLNSGHVTKASDANNDSDNAYNSIRDYYDSISGETYKTGILEISPINSEKHEYLLKLNVWIDSKLQERLANTEKDYWFTFRDIPGNDLIQRNVALTPEPLNGKPLISNIKENIISIEQVMILNDEISSRDLEELLNPENYSFEILDEHKDPTAATLGLELDMIN</sequence>
<dbReference type="Proteomes" id="UP000199735">
    <property type="component" value="Unassembled WGS sequence"/>
</dbReference>
<dbReference type="RefSeq" id="WP_093881224.1">
    <property type="nucleotide sequence ID" value="NZ_FOCD01000004.1"/>
</dbReference>
<feature type="signal peptide" evidence="2">
    <location>
        <begin position="1"/>
        <end position="20"/>
    </location>
</feature>
<feature type="region of interest" description="Disordered" evidence="1">
    <location>
        <begin position="26"/>
        <end position="48"/>
    </location>
</feature>
<reference evidence="3 4" key="1">
    <citation type="submission" date="2016-10" db="EMBL/GenBank/DDBJ databases">
        <authorList>
            <person name="Varghese N."/>
            <person name="Submissions S."/>
        </authorList>
    </citation>
    <scope>NUCLEOTIDE SEQUENCE [LARGE SCALE GENOMIC DNA]</scope>
    <source>
        <strain evidence="3 4">DSM 21619</strain>
    </source>
</reference>
<proteinExistence type="predicted"/>
<accession>A0AAX2EIK6</accession>
<dbReference type="AlphaFoldDB" id="A0AAX2EIK6"/>
<dbReference type="EMBL" id="FOCD01000004">
    <property type="protein sequence ID" value="SEN88123.1"/>
    <property type="molecule type" value="Genomic_DNA"/>
</dbReference>
<evidence type="ECO:0000313" key="4">
    <source>
        <dbReference type="Proteomes" id="UP000199735"/>
    </source>
</evidence>
<protein>
    <recommendedName>
        <fullName evidence="5">DUF5067 domain-containing protein</fullName>
    </recommendedName>
</protein>
<dbReference type="PROSITE" id="PS51257">
    <property type="entry name" value="PROKAR_LIPOPROTEIN"/>
    <property type="match status" value="1"/>
</dbReference>
<comment type="caution">
    <text evidence="3">The sequence shown here is derived from an EMBL/GenBank/DDBJ whole genome shotgun (WGS) entry which is preliminary data.</text>
</comment>